<dbReference type="EMBL" id="AENN01000015">
    <property type="protein sequence ID" value="EFR30951.1"/>
    <property type="molecule type" value="Genomic_DNA"/>
</dbReference>
<dbReference type="GO" id="GO:0016757">
    <property type="term" value="F:glycosyltransferase activity"/>
    <property type="evidence" value="ECO:0007669"/>
    <property type="project" value="UniProtKB-KW"/>
</dbReference>
<dbReference type="Pfam" id="PF00534">
    <property type="entry name" value="Glycos_transf_1"/>
    <property type="match status" value="1"/>
</dbReference>
<dbReference type="InterPro" id="IPR050194">
    <property type="entry name" value="Glycosyltransferase_grp1"/>
</dbReference>
<proteinExistence type="predicted"/>
<dbReference type="Gene3D" id="3.40.50.2000">
    <property type="entry name" value="Glycogen Phosphorylase B"/>
    <property type="match status" value="2"/>
</dbReference>
<organism evidence="2 3">
    <name type="scientific">Eremococcus coleocola ACS-139-V-Col8</name>
    <dbReference type="NCBI Taxonomy" id="908337"/>
    <lineage>
        <taxon>Bacteria</taxon>
        <taxon>Bacillati</taxon>
        <taxon>Bacillota</taxon>
        <taxon>Bacilli</taxon>
        <taxon>Lactobacillales</taxon>
        <taxon>Aerococcaceae</taxon>
        <taxon>Eremococcus</taxon>
    </lineage>
</organism>
<dbReference type="SUPFAM" id="SSF53756">
    <property type="entry name" value="UDP-Glycosyltransferase/glycogen phosphorylase"/>
    <property type="match status" value="1"/>
</dbReference>
<keyword evidence="2" id="KW-0328">Glycosyltransferase</keyword>
<keyword evidence="2" id="KW-0808">Transferase</keyword>
<evidence type="ECO:0000313" key="3">
    <source>
        <dbReference type="Proteomes" id="UP000005990"/>
    </source>
</evidence>
<dbReference type="OrthoDB" id="199095at2"/>
<accession>E4KPG7</accession>
<protein>
    <submittedName>
        <fullName evidence="2">Glycosyltransferase, group 1 family protein</fullName>
        <ecNumber evidence="2">2.4.-.-</ecNumber>
    </submittedName>
</protein>
<keyword evidence="3" id="KW-1185">Reference proteome</keyword>
<dbReference type="Proteomes" id="UP000005990">
    <property type="component" value="Unassembled WGS sequence"/>
</dbReference>
<comment type="caution">
    <text evidence="2">The sequence shown here is derived from an EMBL/GenBank/DDBJ whole genome shotgun (WGS) entry which is preliminary data.</text>
</comment>
<gene>
    <name evidence="2" type="ORF">HMPREF9257_1455</name>
</gene>
<feature type="domain" description="Glycosyl transferase family 1" evidence="1">
    <location>
        <begin position="193"/>
        <end position="333"/>
    </location>
</feature>
<dbReference type="STRING" id="908337.HMPREF9257_1455"/>
<evidence type="ECO:0000313" key="2">
    <source>
        <dbReference type="EMBL" id="EFR30951.1"/>
    </source>
</evidence>
<dbReference type="InterPro" id="IPR001296">
    <property type="entry name" value="Glyco_trans_1"/>
</dbReference>
<dbReference type="RefSeq" id="WP_006418154.1">
    <property type="nucleotide sequence ID" value="NZ_AENN01000015.1"/>
</dbReference>
<dbReference type="PANTHER" id="PTHR45947:SF3">
    <property type="entry name" value="SULFOQUINOVOSYL TRANSFERASE SQD2"/>
    <property type="match status" value="1"/>
</dbReference>
<dbReference type="eggNOG" id="COG0438">
    <property type="taxonomic scope" value="Bacteria"/>
</dbReference>
<reference evidence="2 3" key="1">
    <citation type="submission" date="2010-10" db="EMBL/GenBank/DDBJ databases">
        <authorList>
            <person name="Durkin A.S."/>
            <person name="Madupu R."/>
            <person name="Torralba M."/>
            <person name="Gillis M."/>
            <person name="Methe B."/>
            <person name="Sutton G."/>
            <person name="Nelson K.E."/>
        </authorList>
    </citation>
    <scope>NUCLEOTIDE SEQUENCE [LARGE SCALE GENOMIC DNA]</scope>
    <source>
        <strain evidence="2 3">ACS-139-V-Col8</strain>
    </source>
</reference>
<dbReference type="AlphaFoldDB" id="E4KPG7"/>
<dbReference type="CDD" id="cd03801">
    <property type="entry name" value="GT4_PimA-like"/>
    <property type="match status" value="1"/>
</dbReference>
<dbReference type="EC" id="2.4.-.-" evidence="2"/>
<name>E4KPG7_9LACT</name>
<sequence>MRILHINSYFSTSGLFKQLYQRQEAVGLDLNVYVPIAHEYDIEKLAASGSYTDVVKNFHQWERVIFPMKHHHILKDLVGRYNFENFDLVHAHSLFSNGWLAYQLKQRFGLPYMVAVRSADIATFFGKMPWMRATGIRILQNAEKIIFISQNNYNEVFEKYIPKHKLDDIQAKSQVLANGIDDFWHQNAPSQAKEAPHHPLRMVSTGKIMKRKRYENLVARLDSFQKNHQEKLELHLVGPEWEKGLLDKLTAYPFVHYHPAMSKEELANFYADMDVFILLSYPETFGLVYAEAMSQGLPIIYTKGQGFDSFFSNHLVGESVDPHDQDQLDQAIGYIQDHYTTMSAAALANIHYFDWNKINQEYLSIYRMMLDKQ</sequence>
<dbReference type="PANTHER" id="PTHR45947">
    <property type="entry name" value="SULFOQUINOVOSYL TRANSFERASE SQD2"/>
    <property type="match status" value="1"/>
</dbReference>
<evidence type="ECO:0000259" key="1">
    <source>
        <dbReference type="Pfam" id="PF00534"/>
    </source>
</evidence>